<accession>A0A4C1VEB7</accession>
<dbReference type="AlphaFoldDB" id="A0A4C1VEB7"/>
<name>A0A4C1VEB7_EUMVA</name>
<sequence>METWKMRGEITLQNCPRADKKKATFYVMALTLHAKNADKTFVDVVHTGGDSRQKPLGRGQMSFSGIGEQSGGTKLRATAARRAHIAYRRLAGAGAGAMEQTDTPHEYECSVHPSVFYLLATLLLTRSF</sequence>
<keyword evidence="3" id="KW-1185">Reference proteome</keyword>
<dbReference type="Proteomes" id="UP000299102">
    <property type="component" value="Unassembled WGS sequence"/>
</dbReference>
<feature type="region of interest" description="Disordered" evidence="1">
    <location>
        <begin position="49"/>
        <end position="70"/>
    </location>
</feature>
<reference evidence="2 3" key="1">
    <citation type="journal article" date="2019" name="Commun. Biol.">
        <title>The bagworm genome reveals a unique fibroin gene that provides high tensile strength.</title>
        <authorList>
            <person name="Kono N."/>
            <person name="Nakamura H."/>
            <person name="Ohtoshi R."/>
            <person name="Tomita M."/>
            <person name="Numata K."/>
            <person name="Arakawa K."/>
        </authorList>
    </citation>
    <scope>NUCLEOTIDE SEQUENCE [LARGE SCALE GENOMIC DNA]</scope>
</reference>
<evidence type="ECO:0000313" key="3">
    <source>
        <dbReference type="Proteomes" id="UP000299102"/>
    </source>
</evidence>
<dbReference type="OrthoDB" id="6419888at2759"/>
<comment type="caution">
    <text evidence="2">The sequence shown here is derived from an EMBL/GenBank/DDBJ whole genome shotgun (WGS) entry which is preliminary data.</text>
</comment>
<organism evidence="2 3">
    <name type="scientific">Eumeta variegata</name>
    <name type="common">Bagworm moth</name>
    <name type="synonym">Eumeta japonica</name>
    <dbReference type="NCBI Taxonomy" id="151549"/>
    <lineage>
        <taxon>Eukaryota</taxon>
        <taxon>Metazoa</taxon>
        <taxon>Ecdysozoa</taxon>
        <taxon>Arthropoda</taxon>
        <taxon>Hexapoda</taxon>
        <taxon>Insecta</taxon>
        <taxon>Pterygota</taxon>
        <taxon>Neoptera</taxon>
        <taxon>Endopterygota</taxon>
        <taxon>Lepidoptera</taxon>
        <taxon>Glossata</taxon>
        <taxon>Ditrysia</taxon>
        <taxon>Tineoidea</taxon>
        <taxon>Psychidae</taxon>
        <taxon>Oiketicinae</taxon>
        <taxon>Eumeta</taxon>
    </lineage>
</organism>
<proteinExistence type="predicted"/>
<evidence type="ECO:0000313" key="2">
    <source>
        <dbReference type="EMBL" id="GBP37211.1"/>
    </source>
</evidence>
<protein>
    <submittedName>
        <fullName evidence="2">Uncharacterized protein</fullName>
    </submittedName>
</protein>
<evidence type="ECO:0000256" key="1">
    <source>
        <dbReference type="SAM" id="MobiDB-lite"/>
    </source>
</evidence>
<gene>
    <name evidence="2" type="ORF">EVAR_31142_1</name>
</gene>
<dbReference type="EMBL" id="BGZK01000330">
    <property type="protein sequence ID" value="GBP37211.1"/>
    <property type="molecule type" value="Genomic_DNA"/>
</dbReference>